<dbReference type="GO" id="GO:0005615">
    <property type="term" value="C:extracellular space"/>
    <property type="evidence" value="ECO:0007669"/>
    <property type="project" value="UniProtKB-KW"/>
</dbReference>
<accession>A0A452UKE3</accession>
<name>A0A452UKE3_URSMA</name>
<dbReference type="GO" id="GO:0030335">
    <property type="term" value="P:positive regulation of cell migration"/>
    <property type="evidence" value="ECO:0007669"/>
    <property type="project" value="TreeGrafter"/>
</dbReference>
<evidence type="ECO:0000256" key="3">
    <source>
        <dbReference type="ARBA" id="ARBA00022514"/>
    </source>
</evidence>
<dbReference type="GO" id="GO:0048245">
    <property type="term" value="P:eosinophil chemotaxis"/>
    <property type="evidence" value="ECO:0007669"/>
    <property type="project" value="TreeGrafter"/>
</dbReference>
<sequence length="97" mass="10947">MKLLTMALACLLLAGMWLRDVDGRSMLVSSSNCCFKFADKKISQQQIQCYKHTSSTCSRRSLILKLKGGRETCVMESAPWVKPHLKTMKPCPPKKAR</sequence>
<protein>
    <recommendedName>
        <fullName evidence="7">C-C motif chemokine</fullName>
    </recommendedName>
</protein>
<dbReference type="OMA" id="SSNCCFT"/>
<dbReference type="GO" id="GO:0070098">
    <property type="term" value="P:chemokine-mediated signaling pathway"/>
    <property type="evidence" value="ECO:0007669"/>
    <property type="project" value="TreeGrafter"/>
</dbReference>
<dbReference type="InterPro" id="IPR001811">
    <property type="entry name" value="Chemokine_IL8-like_dom"/>
</dbReference>
<dbReference type="SMART" id="SM00199">
    <property type="entry name" value="SCY"/>
    <property type="match status" value="1"/>
</dbReference>
<dbReference type="Ensembl" id="ENSUMAT00000025329.1">
    <property type="protein sequence ID" value="ENSUMAP00000021386.1"/>
    <property type="gene ID" value="ENSUMAG00000015623.1"/>
</dbReference>
<keyword evidence="5" id="KW-1015">Disulfide bond</keyword>
<keyword evidence="7" id="KW-0964">Secreted</keyword>
<keyword evidence="3 7" id="KW-0202">Cytokine</keyword>
<dbReference type="GO" id="GO:0008009">
    <property type="term" value="F:chemokine activity"/>
    <property type="evidence" value="ECO:0007669"/>
    <property type="project" value="InterPro"/>
</dbReference>
<keyword evidence="6" id="KW-0325">Glycoprotein</keyword>
<dbReference type="GO" id="GO:0006954">
    <property type="term" value="P:inflammatory response"/>
    <property type="evidence" value="ECO:0007669"/>
    <property type="project" value="TreeGrafter"/>
</dbReference>
<evidence type="ECO:0000313" key="9">
    <source>
        <dbReference type="Ensembl" id="ENSUMAP00000021386"/>
    </source>
</evidence>
<evidence type="ECO:0000256" key="6">
    <source>
        <dbReference type="ARBA" id="ARBA00023180"/>
    </source>
</evidence>
<evidence type="ECO:0000256" key="4">
    <source>
        <dbReference type="ARBA" id="ARBA00022729"/>
    </source>
</evidence>
<dbReference type="GeneTree" id="ENSGT01030000234760"/>
<feature type="signal peptide" evidence="7">
    <location>
        <begin position="1"/>
        <end position="23"/>
    </location>
</feature>
<evidence type="ECO:0000256" key="7">
    <source>
        <dbReference type="RuleBase" id="RU361150"/>
    </source>
</evidence>
<evidence type="ECO:0000256" key="1">
    <source>
        <dbReference type="ARBA" id="ARBA00010868"/>
    </source>
</evidence>
<gene>
    <name evidence="9" type="primary">CCL1</name>
</gene>
<organism evidence="9">
    <name type="scientific">Ursus maritimus</name>
    <name type="common">Polar bear</name>
    <name type="synonym">Thalarctos maritimus</name>
    <dbReference type="NCBI Taxonomy" id="29073"/>
    <lineage>
        <taxon>Eukaryota</taxon>
        <taxon>Metazoa</taxon>
        <taxon>Chordata</taxon>
        <taxon>Craniata</taxon>
        <taxon>Vertebrata</taxon>
        <taxon>Euteleostomi</taxon>
        <taxon>Mammalia</taxon>
        <taxon>Eutheria</taxon>
        <taxon>Laurasiatheria</taxon>
        <taxon>Carnivora</taxon>
        <taxon>Caniformia</taxon>
        <taxon>Ursidae</taxon>
        <taxon>Ursus</taxon>
    </lineage>
</organism>
<dbReference type="PANTHER" id="PTHR12015:SF5">
    <property type="entry name" value="C-C MOTIF CHEMOKINE 1"/>
    <property type="match status" value="1"/>
</dbReference>
<dbReference type="InterPro" id="IPR000827">
    <property type="entry name" value="Chemokine_CC_CS"/>
</dbReference>
<reference evidence="9" key="1">
    <citation type="submission" date="2019-03" db="UniProtKB">
        <authorList>
            <consortium name="Ensembl"/>
        </authorList>
    </citation>
    <scope>IDENTIFICATION</scope>
</reference>
<feature type="chain" id="PRO_5018813862" description="C-C motif chemokine" evidence="7">
    <location>
        <begin position="24"/>
        <end position="97"/>
    </location>
</feature>
<dbReference type="FunFam" id="2.40.50.40:FF:000033">
    <property type="entry name" value="C-C motif chemokine 1"/>
    <property type="match status" value="1"/>
</dbReference>
<keyword evidence="4 7" id="KW-0732">Signal</keyword>
<evidence type="ECO:0000259" key="8">
    <source>
        <dbReference type="SMART" id="SM00199"/>
    </source>
</evidence>
<dbReference type="SUPFAM" id="SSF54117">
    <property type="entry name" value="Interleukin 8-like chemokines"/>
    <property type="match status" value="1"/>
</dbReference>
<evidence type="ECO:0000256" key="2">
    <source>
        <dbReference type="ARBA" id="ARBA00022500"/>
    </source>
</evidence>
<dbReference type="GO" id="GO:0048020">
    <property type="term" value="F:CCR chemokine receptor binding"/>
    <property type="evidence" value="ECO:0007669"/>
    <property type="project" value="TreeGrafter"/>
</dbReference>
<dbReference type="PROSITE" id="PS00472">
    <property type="entry name" value="SMALL_CYTOKINES_CC"/>
    <property type="match status" value="1"/>
</dbReference>
<proteinExistence type="inferred from homology"/>
<dbReference type="InterPro" id="IPR036048">
    <property type="entry name" value="Interleukin_8-like_sf"/>
</dbReference>
<dbReference type="Pfam" id="PF00048">
    <property type="entry name" value="IL8"/>
    <property type="match status" value="1"/>
</dbReference>
<dbReference type="Gene3D" id="2.40.50.40">
    <property type="match status" value="1"/>
</dbReference>
<feature type="domain" description="Chemokine interleukin-8-like" evidence="8">
    <location>
        <begin position="30"/>
        <end position="88"/>
    </location>
</feature>
<dbReference type="InterPro" id="IPR039809">
    <property type="entry name" value="Chemokine_b/g/d"/>
</dbReference>
<comment type="similarity">
    <text evidence="1 7">Belongs to the intercrine beta (chemokine CC) family.</text>
</comment>
<dbReference type="AlphaFoldDB" id="A0A452UKE3"/>
<evidence type="ECO:0000256" key="5">
    <source>
        <dbReference type="ARBA" id="ARBA00023157"/>
    </source>
</evidence>
<dbReference type="PANTHER" id="PTHR12015">
    <property type="entry name" value="SMALL INDUCIBLE CYTOKINE A"/>
    <property type="match status" value="1"/>
</dbReference>
<keyword evidence="2 7" id="KW-0145">Chemotaxis</keyword>
<dbReference type="GO" id="GO:0061844">
    <property type="term" value="P:antimicrobial humoral immune response mediated by antimicrobial peptide"/>
    <property type="evidence" value="ECO:0007669"/>
    <property type="project" value="TreeGrafter"/>
</dbReference>
<comment type="subcellular location">
    <subcellularLocation>
        <location evidence="7">Secreted</location>
    </subcellularLocation>
</comment>